<feature type="domain" description="Multidrug resistance protein MdtA-like barrel-sandwich hybrid" evidence="6">
    <location>
        <begin position="75"/>
        <end position="215"/>
    </location>
</feature>
<comment type="subcellular location">
    <subcellularLocation>
        <location evidence="1">Cell envelope</location>
    </subcellularLocation>
</comment>
<dbReference type="GO" id="GO:0022857">
    <property type="term" value="F:transmembrane transporter activity"/>
    <property type="evidence" value="ECO:0007669"/>
    <property type="project" value="InterPro"/>
</dbReference>
<dbReference type="InterPro" id="IPR058626">
    <property type="entry name" value="MdtA-like_b-barrel"/>
</dbReference>
<dbReference type="STRING" id="530564.Psta_2289"/>
<protein>
    <submittedName>
        <fullName evidence="9">Efflux transporter, RND family, MFP subunit</fullName>
    </submittedName>
</protein>
<dbReference type="InterPro" id="IPR058625">
    <property type="entry name" value="MdtA-like_BSH"/>
</dbReference>
<feature type="domain" description="Multidrug resistance protein MdtA-like alpha-helical hairpin" evidence="5">
    <location>
        <begin position="125"/>
        <end position="184"/>
    </location>
</feature>
<dbReference type="SUPFAM" id="SSF111369">
    <property type="entry name" value="HlyD-like secretion proteins"/>
    <property type="match status" value="1"/>
</dbReference>
<dbReference type="HOGENOM" id="CLU_018816_2_1_0"/>
<dbReference type="Pfam" id="PF25944">
    <property type="entry name" value="Beta-barrel_RND"/>
    <property type="match status" value="1"/>
</dbReference>
<dbReference type="Pfam" id="PF25917">
    <property type="entry name" value="BSH_RND"/>
    <property type="match status" value="1"/>
</dbReference>
<feature type="domain" description="YknX-like C-terminal permuted SH3-like" evidence="8">
    <location>
        <begin position="323"/>
        <end position="390"/>
    </location>
</feature>
<comment type="similarity">
    <text evidence="2">Belongs to the membrane fusion protein (MFP) (TC 8.A.1) family.</text>
</comment>
<feature type="chain" id="PRO_5003036180" evidence="4">
    <location>
        <begin position="35"/>
        <end position="441"/>
    </location>
</feature>
<dbReference type="Proteomes" id="UP000001887">
    <property type="component" value="Chromosome"/>
</dbReference>
<dbReference type="InterPro" id="IPR006143">
    <property type="entry name" value="RND_pump_MFP"/>
</dbReference>
<name>D2R3K5_PIRSD</name>
<dbReference type="Gene3D" id="2.40.50.100">
    <property type="match status" value="1"/>
</dbReference>
<dbReference type="PANTHER" id="PTHR30158:SF10">
    <property type="entry name" value="CATION EFFLUX PUMP"/>
    <property type="match status" value="1"/>
</dbReference>
<dbReference type="FunFam" id="2.40.420.20:FF:000001">
    <property type="entry name" value="Efflux RND transporter periplasmic adaptor subunit"/>
    <property type="match status" value="1"/>
</dbReference>
<evidence type="ECO:0000256" key="2">
    <source>
        <dbReference type="ARBA" id="ARBA00009477"/>
    </source>
</evidence>
<evidence type="ECO:0000256" key="3">
    <source>
        <dbReference type="SAM" id="MobiDB-lite"/>
    </source>
</evidence>
<dbReference type="Pfam" id="PF25876">
    <property type="entry name" value="HH_MFP_RND"/>
    <property type="match status" value="1"/>
</dbReference>
<dbReference type="Gene3D" id="2.40.420.20">
    <property type="match status" value="1"/>
</dbReference>
<dbReference type="OrthoDB" id="9816569at2"/>
<proteinExistence type="inferred from homology"/>
<feature type="signal peptide" evidence="4">
    <location>
        <begin position="1"/>
        <end position="34"/>
    </location>
</feature>
<evidence type="ECO:0000256" key="1">
    <source>
        <dbReference type="ARBA" id="ARBA00004196"/>
    </source>
</evidence>
<dbReference type="PANTHER" id="PTHR30158">
    <property type="entry name" value="ACRA/E-RELATED COMPONENT OF DRUG EFFLUX TRANSPORTER"/>
    <property type="match status" value="1"/>
</dbReference>
<feature type="compositionally biased region" description="Pro residues" evidence="3">
    <location>
        <begin position="400"/>
        <end position="414"/>
    </location>
</feature>
<dbReference type="GO" id="GO:0030313">
    <property type="term" value="C:cell envelope"/>
    <property type="evidence" value="ECO:0007669"/>
    <property type="project" value="UniProtKB-SubCell"/>
</dbReference>
<evidence type="ECO:0000313" key="9">
    <source>
        <dbReference type="EMBL" id="ADB16959.1"/>
    </source>
</evidence>
<keyword evidence="4" id="KW-0732">Signal</keyword>
<dbReference type="EMBL" id="CP001848">
    <property type="protein sequence ID" value="ADB16959.1"/>
    <property type="molecule type" value="Genomic_DNA"/>
</dbReference>
<evidence type="ECO:0000259" key="6">
    <source>
        <dbReference type="Pfam" id="PF25917"/>
    </source>
</evidence>
<dbReference type="GO" id="GO:0046677">
    <property type="term" value="P:response to antibiotic"/>
    <property type="evidence" value="ECO:0007669"/>
    <property type="project" value="TreeGrafter"/>
</dbReference>
<feature type="domain" description="Multidrug resistance protein MdtA-like beta-barrel" evidence="7">
    <location>
        <begin position="223"/>
        <end position="316"/>
    </location>
</feature>
<evidence type="ECO:0000256" key="4">
    <source>
        <dbReference type="SAM" id="SignalP"/>
    </source>
</evidence>
<dbReference type="eggNOG" id="COG0845">
    <property type="taxonomic scope" value="Bacteria"/>
</dbReference>
<dbReference type="InterPro" id="IPR058624">
    <property type="entry name" value="MdtA-like_HH"/>
</dbReference>
<dbReference type="GO" id="GO:0005886">
    <property type="term" value="C:plasma membrane"/>
    <property type="evidence" value="ECO:0007669"/>
    <property type="project" value="TreeGrafter"/>
</dbReference>
<gene>
    <name evidence="9" type="ordered locus">Psta_2289</name>
</gene>
<evidence type="ECO:0000259" key="5">
    <source>
        <dbReference type="Pfam" id="PF25876"/>
    </source>
</evidence>
<dbReference type="KEGG" id="psl:Psta_2289"/>
<dbReference type="Gene3D" id="1.10.287.470">
    <property type="entry name" value="Helix hairpin bin"/>
    <property type="match status" value="1"/>
</dbReference>
<dbReference type="InterPro" id="IPR058637">
    <property type="entry name" value="YknX-like_C"/>
</dbReference>
<dbReference type="Gene3D" id="2.40.30.170">
    <property type="match status" value="1"/>
</dbReference>
<dbReference type="NCBIfam" id="TIGR01730">
    <property type="entry name" value="RND_mfp"/>
    <property type="match status" value="1"/>
</dbReference>
<accession>D2R3K5</accession>
<reference evidence="9 10" key="1">
    <citation type="journal article" date="2009" name="Stand. Genomic Sci.">
        <title>Complete genome sequence of Pirellula staleyi type strain (ATCC 27377).</title>
        <authorList>
            <person name="Clum A."/>
            <person name="Tindall B.J."/>
            <person name="Sikorski J."/>
            <person name="Ivanova N."/>
            <person name="Mavrommatis K."/>
            <person name="Lucas S."/>
            <person name="Glavina del Rio T."/>
            <person name="Nolan M."/>
            <person name="Chen F."/>
            <person name="Tice H."/>
            <person name="Pitluck S."/>
            <person name="Cheng J.F."/>
            <person name="Chertkov O."/>
            <person name="Brettin T."/>
            <person name="Han C."/>
            <person name="Detter J.C."/>
            <person name="Kuske C."/>
            <person name="Bruce D."/>
            <person name="Goodwin L."/>
            <person name="Ovchinikova G."/>
            <person name="Pati A."/>
            <person name="Mikhailova N."/>
            <person name="Chen A."/>
            <person name="Palaniappan K."/>
            <person name="Land M."/>
            <person name="Hauser L."/>
            <person name="Chang Y.J."/>
            <person name="Jeffries C.D."/>
            <person name="Chain P."/>
            <person name="Rohde M."/>
            <person name="Goker M."/>
            <person name="Bristow J."/>
            <person name="Eisen J.A."/>
            <person name="Markowitz V."/>
            <person name="Hugenholtz P."/>
            <person name="Kyrpides N.C."/>
            <person name="Klenk H.P."/>
            <person name="Lapidus A."/>
        </authorList>
    </citation>
    <scope>NUCLEOTIDE SEQUENCE [LARGE SCALE GENOMIC DNA]</scope>
    <source>
        <strain evidence="10">ATCC 27377 / DSM 6068 / ICPB 4128</strain>
    </source>
</reference>
<evidence type="ECO:0000259" key="8">
    <source>
        <dbReference type="Pfam" id="PF25989"/>
    </source>
</evidence>
<feature type="compositionally biased region" description="Polar residues" evidence="3">
    <location>
        <begin position="432"/>
        <end position="441"/>
    </location>
</feature>
<keyword evidence="10" id="KW-1185">Reference proteome</keyword>
<dbReference type="Pfam" id="PF25989">
    <property type="entry name" value="YknX_C"/>
    <property type="match status" value="1"/>
</dbReference>
<organism evidence="9 10">
    <name type="scientific">Pirellula staleyi (strain ATCC 27377 / DSM 6068 / ICPB 4128)</name>
    <name type="common">Pirella staleyi</name>
    <dbReference type="NCBI Taxonomy" id="530564"/>
    <lineage>
        <taxon>Bacteria</taxon>
        <taxon>Pseudomonadati</taxon>
        <taxon>Planctomycetota</taxon>
        <taxon>Planctomycetia</taxon>
        <taxon>Pirellulales</taxon>
        <taxon>Pirellulaceae</taxon>
        <taxon>Pirellula</taxon>
    </lineage>
</organism>
<evidence type="ECO:0000313" key="10">
    <source>
        <dbReference type="Proteomes" id="UP000001887"/>
    </source>
</evidence>
<dbReference type="AlphaFoldDB" id="D2R3K5"/>
<sequence length="441" mass="47608" precursor="true">MPTHLAPHAGNKRSRQSIALLCVTLSAVSFVVSACSSASAPPGEAPVTSVTVAQVVSRPTVDADEYTGQTEASAIVELRARVFGYLKTVEFKDGDYVKEGQTLFTIEPDEYQAIHDQSLARIKLNESKLTLAKSKLARNQLLIKEKAISLEEYEESVAAVTEAEATIGAAIADSNRTALDLKYTTIKAPIAGRIDRAYVTAGNLLTGGMSSGTLLTKIVQESPMYVYFDIDERSLLAYRKRIGNKGAETEPGSLRELNMKCQVQLADEKEFLHEGMLDFASAEVDINTGTARVRGEFKNLDRKLVSGLFVRVRVPIGEPYTALMIPEQSLATDQSIKFVYVVAADGTVERKNVEVGEIREGLRIVKSGLEPTDRVITRGVQRVKPGMKVNAEEVKLTAPDAPPPPTEEPAPRPVEPAAASPSAEAPPPATSRTNSPAEASE</sequence>
<feature type="region of interest" description="Disordered" evidence="3">
    <location>
        <begin position="387"/>
        <end position="441"/>
    </location>
</feature>
<evidence type="ECO:0000259" key="7">
    <source>
        <dbReference type="Pfam" id="PF25944"/>
    </source>
</evidence>